<dbReference type="GO" id="GO:0009307">
    <property type="term" value="P:DNA restriction-modification system"/>
    <property type="evidence" value="ECO:0007669"/>
    <property type="project" value="InterPro"/>
</dbReference>
<keyword evidence="1 4" id="KW-0489">Methyltransferase</keyword>
<keyword evidence="3" id="KW-0949">S-adenosyl-L-methionine</keyword>
<evidence type="ECO:0000313" key="5">
    <source>
        <dbReference type="Proteomes" id="UP000245778"/>
    </source>
</evidence>
<keyword evidence="2" id="KW-0808">Transferase</keyword>
<accession>A0A2U1CFK1</accession>
<sequence length="327" mass="38451">MKSFIPWVGGKSKLLWLIHKLSPSRYSRFIDVFGGSGTVTLSRPIQQGCMEVYNDFNGDLTNLFCCVKNRTMALLLELGFLPLNTRDDFNVLYKFFSREEFTDDYLDEEMELTQRYLEPPDAKTIRRMMLERAPRGDVRRAADYFKLIRYSFSGGAKSFAGKSCDIRRFFHLVWECSRRLAEVVIENKDCVDLIRQYDREDAFFYCDPPYYDAEDCYAVGFPKEGHQRLHDALLECQGFVMVSYNYCPFIVDLYKEFYIFYTTRPNSMSQKAGSEYEEIVITNYDPRLYNSARHWQLSIFNLSAAEEDDGRYTLIHEPKTKSDKTEE</sequence>
<dbReference type="InterPro" id="IPR029063">
    <property type="entry name" value="SAM-dependent_MTases_sf"/>
</dbReference>
<evidence type="ECO:0000256" key="2">
    <source>
        <dbReference type="ARBA" id="ARBA00022679"/>
    </source>
</evidence>
<name>A0A2U1CFK1_9FIRM</name>
<dbReference type="Proteomes" id="UP000245778">
    <property type="component" value="Unassembled WGS sequence"/>
</dbReference>
<dbReference type="PRINTS" id="PR00505">
    <property type="entry name" value="D12N6MTFRASE"/>
</dbReference>
<dbReference type="GO" id="GO:0009007">
    <property type="term" value="F:site-specific DNA-methyltransferase (adenine-specific) activity"/>
    <property type="evidence" value="ECO:0007669"/>
    <property type="project" value="UniProtKB-EC"/>
</dbReference>
<dbReference type="GO" id="GO:0006298">
    <property type="term" value="P:mismatch repair"/>
    <property type="evidence" value="ECO:0007669"/>
    <property type="project" value="TreeGrafter"/>
</dbReference>
<dbReference type="GeneID" id="93228072"/>
<proteinExistence type="predicted"/>
<organism evidence="4 5">
    <name type="scientific">Intestinimonas butyriciproducens</name>
    <dbReference type="NCBI Taxonomy" id="1297617"/>
    <lineage>
        <taxon>Bacteria</taxon>
        <taxon>Bacillati</taxon>
        <taxon>Bacillota</taxon>
        <taxon>Clostridia</taxon>
        <taxon>Eubacteriales</taxon>
        <taxon>Intestinimonas</taxon>
    </lineage>
</organism>
<protein>
    <submittedName>
        <fullName evidence="4">Site-specific DNA-adenine methylase</fullName>
    </submittedName>
</protein>
<dbReference type="GO" id="GO:0032259">
    <property type="term" value="P:methylation"/>
    <property type="evidence" value="ECO:0007669"/>
    <property type="project" value="UniProtKB-KW"/>
</dbReference>
<dbReference type="GO" id="GO:0043565">
    <property type="term" value="F:sequence-specific DNA binding"/>
    <property type="evidence" value="ECO:0007669"/>
    <property type="project" value="TreeGrafter"/>
</dbReference>
<comment type="caution">
    <text evidence="4">The sequence shown here is derived from an EMBL/GenBank/DDBJ whole genome shotgun (WGS) entry which is preliminary data.</text>
</comment>
<dbReference type="EMBL" id="QEKK01000001">
    <property type="protein sequence ID" value="PVY59680.1"/>
    <property type="molecule type" value="Genomic_DNA"/>
</dbReference>
<dbReference type="Gene3D" id="3.40.50.150">
    <property type="entry name" value="Vaccinia Virus protein VP39"/>
    <property type="match status" value="2"/>
</dbReference>
<dbReference type="OrthoDB" id="9805629at2"/>
<evidence type="ECO:0000313" key="4">
    <source>
        <dbReference type="EMBL" id="PVY59680.1"/>
    </source>
</evidence>
<dbReference type="GO" id="GO:1904047">
    <property type="term" value="F:S-adenosyl-L-methionine binding"/>
    <property type="evidence" value="ECO:0007669"/>
    <property type="project" value="TreeGrafter"/>
</dbReference>
<dbReference type="Pfam" id="PF02086">
    <property type="entry name" value="MethyltransfD12"/>
    <property type="match status" value="1"/>
</dbReference>
<reference evidence="4 5" key="1">
    <citation type="submission" date="2018-04" db="EMBL/GenBank/DDBJ databases">
        <title>Genomic Encyclopedia of Type Strains, Phase IV (KMG-IV): sequencing the most valuable type-strain genomes for metagenomic binning, comparative biology and taxonomic classification.</title>
        <authorList>
            <person name="Goeker M."/>
        </authorList>
    </citation>
    <scope>NUCLEOTIDE SEQUENCE [LARGE SCALE GENOMIC DNA]</scope>
    <source>
        <strain evidence="4 5">DSM 26588</strain>
    </source>
</reference>
<dbReference type="SUPFAM" id="SSF53335">
    <property type="entry name" value="S-adenosyl-L-methionine-dependent methyltransferases"/>
    <property type="match status" value="1"/>
</dbReference>
<evidence type="ECO:0000256" key="1">
    <source>
        <dbReference type="ARBA" id="ARBA00022603"/>
    </source>
</evidence>
<dbReference type="InterPro" id="IPR012327">
    <property type="entry name" value="MeTrfase_D12"/>
</dbReference>
<gene>
    <name evidence="4" type="ORF">C7373_101194</name>
</gene>
<evidence type="ECO:0000256" key="3">
    <source>
        <dbReference type="ARBA" id="ARBA00022691"/>
    </source>
</evidence>
<dbReference type="RefSeq" id="WP_116721438.1">
    <property type="nucleotide sequence ID" value="NZ_CP011524.1"/>
</dbReference>
<dbReference type="AlphaFoldDB" id="A0A2U1CFK1"/>
<dbReference type="PANTHER" id="PTHR30481">
    <property type="entry name" value="DNA ADENINE METHYLASE"/>
    <property type="match status" value="1"/>
</dbReference>